<protein>
    <submittedName>
        <fullName evidence="1">Uncharacterized protein</fullName>
    </submittedName>
</protein>
<proteinExistence type="predicted"/>
<sequence>GITYIGDGQSTLSDMIAINDTTVTFPGTVSTQYGVSGGTKVHVYQATNIANAMLNGTDNIVQFGNNIIDSLDEWHVTYFQPKVAGLYLIHANVTVNVLGGIHSYTSIWIGSSRYCSTGFHQPDKGGYITIPITAVLNLSTSSVIRIKFTHDAITNKDLIGGLHLTYFCACRVG</sequence>
<dbReference type="EMBL" id="BARS01001618">
    <property type="protein sequence ID" value="GAF74187.1"/>
    <property type="molecule type" value="Genomic_DNA"/>
</dbReference>
<dbReference type="InterPro" id="IPR008983">
    <property type="entry name" value="Tumour_necrosis_fac-like_dom"/>
</dbReference>
<dbReference type="AlphaFoldDB" id="X0SE69"/>
<accession>X0SE69</accession>
<feature type="non-terminal residue" evidence="1">
    <location>
        <position position="1"/>
    </location>
</feature>
<reference evidence="1" key="1">
    <citation type="journal article" date="2014" name="Front. Microbiol.">
        <title>High frequency of phylogenetically diverse reductive dehalogenase-homologous genes in deep subseafloor sedimentary metagenomes.</title>
        <authorList>
            <person name="Kawai M."/>
            <person name="Futagami T."/>
            <person name="Toyoda A."/>
            <person name="Takaki Y."/>
            <person name="Nishi S."/>
            <person name="Hori S."/>
            <person name="Arai W."/>
            <person name="Tsubouchi T."/>
            <person name="Morono Y."/>
            <person name="Uchiyama I."/>
            <person name="Ito T."/>
            <person name="Fujiyama A."/>
            <person name="Inagaki F."/>
            <person name="Takami H."/>
        </authorList>
    </citation>
    <scope>NUCLEOTIDE SEQUENCE</scope>
    <source>
        <strain evidence="1">Expedition CK06-06</strain>
    </source>
</reference>
<organism evidence="1">
    <name type="scientific">marine sediment metagenome</name>
    <dbReference type="NCBI Taxonomy" id="412755"/>
    <lineage>
        <taxon>unclassified sequences</taxon>
        <taxon>metagenomes</taxon>
        <taxon>ecological metagenomes</taxon>
    </lineage>
</organism>
<evidence type="ECO:0000313" key="1">
    <source>
        <dbReference type="EMBL" id="GAF74187.1"/>
    </source>
</evidence>
<name>X0SE69_9ZZZZ</name>
<gene>
    <name evidence="1" type="ORF">S01H1_03072</name>
</gene>
<comment type="caution">
    <text evidence="1">The sequence shown here is derived from an EMBL/GenBank/DDBJ whole genome shotgun (WGS) entry which is preliminary data.</text>
</comment>
<dbReference type="Gene3D" id="2.60.120.40">
    <property type="match status" value="1"/>
</dbReference>